<evidence type="ECO:0000256" key="1">
    <source>
        <dbReference type="ARBA" id="ARBA00022679"/>
    </source>
</evidence>
<dbReference type="InterPro" id="IPR051706">
    <property type="entry name" value="Glycosyltransferase_domain"/>
</dbReference>
<evidence type="ECO:0000313" key="2">
    <source>
        <dbReference type="EMBL" id="MPM70049.1"/>
    </source>
</evidence>
<dbReference type="AlphaFoldDB" id="A0A645BXD1"/>
<dbReference type="GO" id="GO:0051999">
    <property type="term" value="P:mannosyl-inositol phosphorylceramide biosynthetic process"/>
    <property type="evidence" value="ECO:0007669"/>
    <property type="project" value="TreeGrafter"/>
</dbReference>
<organism evidence="2">
    <name type="scientific">bioreactor metagenome</name>
    <dbReference type="NCBI Taxonomy" id="1076179"/>
    <lineage>
        <taxon>unclassified sequences</taxon>
        <taxon>metagenomes</taxon>
        <taxon>ecological metagenomes</taxon>
    </lineage>
</organism>
<dbReference type="PANTHER" id="PTHR32385">
    <property type="entry name" value="MANNOSYL PHOSPHORYLINOSITOL CERAMIDE SYNTHASE"/>
    <property type="match status" value="1"/>
</dbReference>
<accession>A0A645BXD1</accession>
<dbReference type="SUPFAM" id="SSF53448">
    <property type="entry name" value="Nucleotide-diphospho-sugar transferases"/>
    <property type="match status" value="1"/>
</dbReference>
<keyword evidence="1" id="KW-0808">Transferase</keyword>
<dbReference type="InterPro" id="IPR029044">
    <property type="entry name" value="Nucleotide-diphossugar_trans"/>
</dbReference>
<gene>
    <name evidence="2" type="ORF">SDC9_117000</name>
</gene>
<sequence length="255" mass="30248">MIPKTIHYIWFGNKPLSPLTQKCIRSWQKYLPDYEIKLWNENNFDISMNRFCKEAYEQKKYAFVSDYVRIYLLYYYGGIYMDTDVEVVKPFPDEFINCEAFSGFESTKTIPTGIMASKAYHPFFKELLAYYDNISFVLNDGQLNTTTNVKIITDICLNHGFLPNGKKQVISGFTLYPQTYFCPLSHDSAETLFSDNTYTIHHFNGSWCDRKTQFVGNWYRKYQPKYKKIYGENIALIIYKCLYNYFRILDNINPK</sequence>
<reference evidence="2" key="1">
    <citation type="submission" date="2019-08" db="EMBL/GenBank/DDBJ databases">
        <authorList>
            <person name="Kucharzyk K."/>
            <person name="Murdoch R.W."/>
            <person name="Higgins S."/>
            <person name="Loffler F."/>
        </authorList>
    </citation>
    <scope>NUCLEOTIDE SEQUENCE</scope>
</reference>
<dbReference type="Pfam" id="PF04488">
    <property type="entry name" value="Gly_transf_sug"/>
    <property type="match status" value="1"/>
</dbReference>
<evidence type="ECO:0008006" key="3">
    <source>
        <dbReference type="Google" id="ProtNLM"/>
    </source>
</evidence>
<proteinExistence type="predicted"/>
<dbReference type="GO" id="GO:0000030">
    <property type="term" value="F:mannosyltransferase activity"/>
    <property type="evidence" value="ECO:0007669"/>
    <property type="project" value="TreeGrafter"/>
</dbReference>
<dbReference type="GO" id="GO:0016020">
    <property type="term" value="C:membrane"/>
    <property type="evidence" value="ECO:0007669"/>
    <property type="project" value="GOC"/>
</dbReference>
<name>A0A645BXD1_9ZZZZ</name>
<comment type="caution">
    <text evidence="2">The sequence shown here is derived from an EMBL/GenBank/DDBJ whole genome shotgun (WGS) entry which is preliminary data.</text>
</comment>
<protein>
    <recommendedName>
        <fullName evidence="3">Subversion of eukaryotic traffic protein A</fullName>
    </recommendedName>
</protein>
<dbReference type="PANTHER" id="PTHR32385:SF15">
    <property type="entry name" value="INOSITOL PHOSPHOCERAMIDE MANNOSYLTRANSFERASE 1"/>
    <property type="match status" value="1"/>
</dbReference>
<dbReference type="InterPro" id="IPR007577">
    <property type="entry name" value="GlycoTrfase_DXD_sugar-bd_CS"/>
</dbReference>
<dbReference type="Gene3D" id="3.90.550.20">
    <property type="match status" value="1"/>
</dbReference>
<dbReference type="EMBL" id="VSSQ01023239">
    <property type="protein sequence ID" value="MPM70049.1"/>
    <property type="molecule type" value="Genomic_DNA"/>
</dbReference>